<evidence type="ECO:0000313" key="1">
    <source>
        <dbReference type="EMBL" id="AEG44325.1"/>
    </source>
</evidence>
<organism evidence="2">
    <name type="scientific">Isoptericola variabilis (strain 225)</name>
    <dbReference type="NCBI Taxonomy" id="743718"/>
    <lineage>
        <taxon>Bacteria</taxon>
        <taxon>Bacillati</taxon>
        <taxon>Actinomycetota</taxon>
        <taxon>Actinomycetes</taxon>
        <taxon>Micrococcales</taxon>
        <taxon>Promicromonosporaceae</taxon>
        <taxon>Isoptericola</taxon>
    </lineage>
</organism>
<dbReference type="HOGENOM" id="CLU_2023591_0_0_11"/>
<evidence type="ECO:0000313" key="2">
    <source>
        <dbReference type="Proteomes" id="UP000009236"/>
    </source>
</evidence>
<reference evidence="1 2" key="1">
    <citation type="submission" date="2011-05" db="EMBL/GenBank/DDBJ databases">
        <title>Complete sequence of Isoptericola variabilis 225.</title>
        <authorList>
            <consortium name="US DOE Joint Genome Institute"/>
            <person name="Lucas S."/>
            <person name="Han J."/>
            <person name="Lapidus A."/>
            <person name="Cheng J.-F."/>
            <person name="Goodwin L."/>
            <person name="Pitluck S."/>
            <person name="Peters L."/>
            <person name="Mikhailova N."/>
            <person name="Zeytun A."/>
            <person name="Han C."/>
            <person name="Tapia R."/>
            <person name="Land M."/>
            <person name="Hauser L."/>
            <person name="Kyrpides N."/>
            <person name="Ivanova N."/>
            <person name="Pagani I."/>
            <person name="Siebers A."/>
            <person name="Allgaier M."/>
            <person name="Thelen M."/>
            <person name="Hugenholtz P."/>
            <person name="Gladden J."/>
            <person name="Woyke T."/>
        </authorList>
    </citation>
    <scope>NUCLEOTIDE SEQUENCE [LARGE SCALE GENOMIC DNA]</scope>
    <source>
        <strain evidence="2">225</strain>
    </source>
</reference>
<dbReference type="STRING" id="743718.Isova_1572"/>
<name>F6FUY5_ISOV2</name>
<protein>
    <submittedName>
        <fullName evidence="1">Uncharacterized protein</fullName>
    </submittedName>
</protein>
<dbReference type="EMBL" id="CP002810">
    <property type="protein sequence ID" value="AEG44325.1"/>
    <property type="molecule type" value="Genomic_DNA"/>
</dbReference>
<gene>
    <name evidence="1" type="ordered locus">Isova_1572</name>
</gene>
<proteinExistence type="predicted"/>
<sequence>MADDDVIGWLLDSDPALRWQVERDLLHAPEDDWQATRARVATEGFGARLLALQDPDGQWAGGAFFPAGFDFDGPEARDGTWLQERRHPGRVWFEVDVPPGEPSKWLTFHATRVLEWWDERRS</sequence>
<dbReference type="KEGG" id="iva:Isova_1572"/>
<keyword evidence="2" id="KW-1185">Reference proteome</keyword>
<dbReference type="eggNOG" id="ENOG502Z7MZ">
    <property type="taxonomic scope" value="Bacteria"/>
</dbReference>
<dbReference type="Proteomes" id="UP000009236">
    <property type="component" value="Chromosome"/>
</dbReference>
<dbReference type="AlphaFoldDB" id="F6FUY5"/>
<accession>F6FUY5</accession>